<keyword evidence="1" id="KW-0812">Transmembrane</keyword>
<evidence type="ECO:0000256" key="1">
    <source>
        <dbReference type="SAM" id="Phobius"/>
    </source>
</evidence>
<keyword evidence="1" id="KW-1133">Transmembrane helix</keyword>
<keyword evidence="1" id="KW-0472">Membrane</keyword>
<proteinExistence type="predicted"/>
<organism evidence="2 3">
    <name type="scientific">Mesoterricola silvestris</name>
    <dbReference type="NCBI Taxonomy" id="2927979"/>
    <lineage>
        <taxon>Bacteria</taxon>
        <taxon>Pseudomonadati</taxon>
        <taxon>Acidobacteriota</taxon>
        <taxon>Holophagae</taxon>
        <taxon>Holophagales</taxon>
        <taxon>Holophagaceae</taxon>
        <taxon>Mesoterricola</taxon>
    </lineage>
</organism>
<feature type="transmembrane region" description="Helical" evidence="1">
    <location>
        <begin position="36"/>
        <end position="57"/>
    </location>
</feature>
<feature type="transmembrane region" description="Helical" evidence="1">
    <location>
        <begin position="98"/>
        <end position="115"/>
    </location>
</feature>
<feature type="transmembrane region" description="Helical" evidence="1">
    <location>
        <begin position="228"/>
        <end position="251"/>
    </location>
</feature>
<evidence type="ECO:0000313" key="3">
    <source>
        <dbReference type="Proteomes" id="UP001238179"/>
    </source>
</evidence>
<evidence type="ECO:0000313" key="2">
    <source>
        <dbReference type="EMBL" id="BDU73242.1"/>
    </source>
</evidence>
<gene>
    <name evidence="2" type="ORF">METEAL_24160</name>
</gene>
<reference evidence="3" key="1">
    <citation type="journal article" date="2023" name="Int. J. Syst. Evol. Microbiol.">
        <title>Mesoterricola silvestris gen. nov., sp. nov., Mesoterricola sediminis sp. nov., Geothrix oryzae sp. nov., Geothrix edaphica sp. nov., Geothrix rubra sp. nov., and Geothrix limicola sp. nov., six novel members of Acidobacteriota isolated from soils.</title>
        <authorList>
            <person name="Itoh H."/>
            <person name="Sugisawa Y."/>
            <person name="Mise K."/>
            <person name="Xu Z."/>
            <person name="Kuniyasu M."/>
            <person name="Ushijima N."/>
            <person name="Kawano K."/>
            <person name="Kobayashi E."/>
            <person name="Shiratori Y."/>
            <person name="Masuda Y."/>
            <person name="Senoo K."/>
        </authorList>
    </citation>
    <scope>NUCLEOTIDE SEQUENCE [LARGE SCALE GENOMIC DNA]</scope>
    <source>
        <strain evidence="3">W79</strain>
    </source>
</reference>
<keyword evidence="3" id="KW-1185">Reference proteome</keyword>
<sequence>MPDEASPLDASGRETPAPAGPWSFLGAALAGGGGRWGLGLLGGWLCFHVLTSTLWAMHLKALAGWSGLPSYWGELITVRDLWDLAVNGGLKDHWTGPFAPLAALGALAWFLWAGWKVQARAAGVPAGFAAWLWGFADALVLAALPLALVGTALFWTLRTLAETGIQGLGWLDWVGGVLLRLSFVSVFFVQAWLCRLDRAGAPGWNLGSSRALGRHLRSSFLRLWTHPVQWTVLVVGGVAVRAGLPFLVLLLGWRLGGGTPLRVWTLLGFQALAVLANAWLIGWFLRVTALFWRNDSEVEAVIMELEAQASGK</sequence>
<feature type="transmembrane region" description="Helical" evidence="1">
    <location>
        <begin position="263"/>
        <end position="285"/>
    </location>
</feature>
<accession>A0AA48GKW4</accession>
<feature type="transmembrane region" description="Helical" evidence="1">
    <location>
        <begin position="135"/>
        <end position="157"/>
    </location>
</feature>
<feature type="transmembrane region" description="Helical" evidence="1">
    <location>
        <begin position="169"/>
        <end position="193"/>
    </location>
</feature>
<protein>
    <submittedName>
        <fullName evidence="2">Uncharacterized protein</fullName>
    </submittedName>
</protein>
<dbReference type="EMBL" id="AP027080">
    <property type="protein sequence ID" value="BDU73242.1"/>
    <property type="molecule type" value="Genomic_DNA"/>
</dbReference>
<dbReference type="RefSeq" id="WP_316411888.1">
    <property type="nucleotide sequence ID" value="NZ_AP027080.1"/>
</dbReference>
<dbReference type="AlphaFoldDB" id="A0AA48GKW4"/>
<name>A0AA48GKW4_9BACT</name>
<dbReference type="Proteomes" id="UP001238179">
    <property type="component" value="Chromosome"/>
</dbReference>
<dbReference type="KEGG" id="msil:METEAL_24160"/>